<dbReference type="AlphaFoldDB" id="A0A7M2WZL1"/>
<dbReference type="PANTHER" id="PTHR45947">
    <property type="entry name" value="SULFOQUINOVOSYL TRANSFERASE SQD2"/>
    <property type="match status" value="1"/>
</dbReference>
<feature type="domain" description="Glycosyl transferase family 1" evidence="1">
    <location>
        <begin position="205"/>
        <end position="367"/>
    </location>
</feature>
<dbReference type="CDD" id="cd03801">
    <property type="entry name" value="GT4_PimA-like"/>
    <property type="match status" value="1"/>
</dbReference>
<dbReference type="KEGG" id="hbs:IPV69_04520"/>
<protein>
    <submittedName>
        <fullName evidence="3">Glycosyltransferase family 4 protein</fullName>
    </submittedName>
</protein>
<name>A0A7M2WZL1_9BACT</name>
<evidence type="ECO:0000259" key="1">
    <source>
        <dbReference type="Pfam" id="PF00534"/>
    </source>
</evidence>
<evidence type="ECO:0000259" key="2">
    <source>
        <dbReference type="Pfam" id="PF13579"/>
    </source>
</evidence>
<evidence type="ECO:0000313" key="3">
    <source>
        <dbReference type="EMBL" id="QOV90632.1"/>
    </source>
</evidence>
<proteinExistence type="predicted"/>
<dbReference type="SUPFAM" id="SSF53756">
    <property type="entry name" value="UDP-Glycosyltransferase/glycogen phosphorylase"/>
    <property type="match status" value="1"/>
</dbReference>
<dbReference type="InterPro" id="IPR028098">
    <property type="entry name" value="Glyco_trans_4-like_N"/>
</dbReference>
<dbReference type="Gene3D" id="3.40.50.2000">
    <property type="entry name" value="Glycogen Phosphorylase B"/>
    <property type="match status" value="2"/>
</dbReference>
<dbReference type="InterPro" id="IPR001296">
    <property type="entry name" value="Glyco_trans_1"/>
</dbReference>
<sequence length="400" mass="42606">MRVLIATRHLSIVGGVETYLRAVLPRLRDYGFDLAVLAEHGEPSGGVVSGVPGVPVWLAGAGAIAEVERWVPDVVYAHGLGDPNLEAALADRFPTVLYAHNYQGTCVSGTKCQTRPEFAPCARVLGPGCLAAYLPRGCGGRNPVTMLSLYRSQRRSRSNLGRYRAVLVASAHMAAEFRRHGAPEDRLRLVPLFPPDAVPDPKPPESRQRSDRVLFVGRVTVQKGLRHLIEAVPIASARIGRPLTLVVAGDGPDRGAAESEAKRHGVPVEFLGWVDSARRTGEMRGADVLLVPSVWPEPFGLVGVEAGCVGLPAVGYATGGIPDWLSPGVSGESAPGERPDPKELAAALVRALSSEKHLQRLRVGAREMAARFTPEAHLAQLIDVFHAVSHAGRLAATGAK</sequence>
<organism evidence="3 4">
    <name type="scientific">Humisphaera borealis</name>
    <dbReference type="NCBI Taxonomy" id="2807512"/>
    <lineage>
        <taxon>Bacteria</taxon>
        <taxon>Pseudomonadati</taxon>
        <taxon>Planctomycetota</taxon>
        <taxon>Phycisphaerae</taxon>
        <taxon>Tepidisphaerales</taxon>
        <taxon>Tepidisphaeraceae</taxon>
        <taxon>Humisphaera</taxon>
    </lineage>
</organism>
<dbReference type="EMBL" id="CP063458">
    <property type="protein sequence ID" value="QOV90632.1"/>
    <property type="molecule type" value="Genomic_DNA"/>
</dbReference>
<dbReference type="PANTHER" id="PTHR45947:SF13">
    <property type="entry name" value="TRANSFERASE"/>
    <property type="match status" value="1"/>
</dbReference>
<accession>A0A7M2WZL1</accession>
<gene>
    <name evidence="3" type="ORF">IPV69_04520</name>
</gene>
<dbReference type="Proteomes" id="UP000593765">
    <property type="component" value="Chromosome"/>
</dbReference>
<evidence type="ECO:0000313" key="4">
    <source>
        <dbReference type="Proteomes" id="UP000593765"/>
    </source>
</evidence>
<dbReference type="RefSeq" id="WP_206293728.1">
    <property type="nucleotide sequence ID" value="NZ_CP063458.1"/>
</dbReference>
<feature type="domain" description="Glycosyltransferase subfamily 4-like N-terminal" evidence="2">
    <location>
        <begin position="14"/>
        <end position="191"/>
    </location>
</feature>
<dbReference type="GO" id="GO:0016757">
    <property type="term" value="F:glycosyltransferase activity"/>
    <property type="evidence" value="ECO:0007669"/>
    <property type="project" value="InterPro"/>
</dbReference>
<reference evidence="3 4" key="1">
    <citation type="submission" date="2020-10" db="EMBL/GenBank/DDBJ databases">
        <title>Wide distribution of Phycisphaera-like planctomycetes from WD2101 soil group in peatlands and genome analysis of the first cultivated representative.</title>
        <authorList>
            <person name="Dedysh S.N."/>
            <person name="Beletsky A.V."/>
            <person name="Ivanova A."/>
            <person name="Kulichevskaya I.S."/>
            <person name="Suzina N.E."/>
            <person name="Philippov D.A."/>
            <person name="Rakitin A.L."/>
            <person name="Mardanov A.V."/>
            <person name="Ravin N.V."/>
        </authorList>
    </citation>
    <scope>NUCLEOTIDE SEQUENCE [LARGE SCALE GENOMIC DNA]</scope>
    <source>
        <strain evidence="3 4">M1803</strain>
    </source>
</reference>
<dbReference type="Pfam" id="PF13579">
    <property type="entry name" value="Glyco_trans_4_4"/>
    <property type="match status" value="1"/>
</dbReference>
<dbReference type="InterPro" id="IPR050194">
    <property type="entry name" value="Glycosyltransferase_grp1"/>
</dbReference>
<dbReference type="Pfam" id="PF00534">
    <property type="entry name" value="Glycos_transf_1"/>
    <property type="match status" value="1"/>
</dbReference>
<keyword evidence="4" id="KW-1185">Reference proteome</keyword>